<accession>A0A381TVI4</accession>
<dbReference type="Gene3D" id="1.10.3020.10">
    <property type="entry name" value="alpha-amino acid ester hydrolase ( Helical cap domain)"/>
    <property type="match status" value="1"/>
</dbReference>
<reference evidence="3" key="1">
    <citation type="submission" date="2018-05" db="EMBL/GenBank/DDBJ databases">
        <authorList>
            <person name="Lanie J.A."/>
            <person name="Ng W.-L."/>
            <person name="Kazmierczak K.M."/>
            <person name="Andrzejewski T.M."/>
            <person name="Davidsen T.M."/>
            <person name="Wayne K.J."/>
            <person name="Tettelin H."/>
            <person name="Glass J.I."/>
            <person name="Rusch D."/>
            <person name="Podicherti R."/>
            <person name="Tsui H.-C.T."/>
            <person name="Winkler M.E."/>
        </authorList>
    </citation>
    <scope>NUCLEOTIDE SEQUENCE</scope>
</reference>
<dbReference type="Pfam" id="PF08530">
    <property type="entry name" value="PepX_C"/>
    <property type="match status" value="1"/>
</dbReference>
<dbReference type="InterPro" id="IPR005674">
    <property type="entry name" value="CocE/Ser_esterase"/>
</dbReference>
<dbReference type="GO" id="GO:0008239">
    <property type="term" value="F:dipeptidyl-peptidase activity"/>
    <property type="evidence" value="ECO:0007669"/>
    <property type="project" value="InterPro"/>
</dbReference>
<dbReference type="InterPro" id="IPR013736">
    <property type="entry name" value="Xaa-Pro_dipept_C"/>
</dbReference>
<sequence length="563" mass="64334">MKKWSLPNINILYDQLVKMRDGVDLLCDVYLPKEELTFSTLLIRTPYNKDDVFNQGYAHPSWYVSKGYAIVCQDVRGRWESNGKFYPFLNECSDGHDTINWINNQPWSNGKIGMYGFSYGGTTQMLTAKNNPNGLVAAAPGMTGSNYFNDWTYNNGTLNLAFIQSWAVDLAKDEAIRMGDQKAVNKFNKYQSNPINLYSQLPIRKTLKQEFSKYAPYLNDWYDHQIYDEYWKQFSPKEHYESMNFHGLHIAGWYDIFLKGTIENYVGLKKASDKHQMLVIGPWYHMPWSQYVGEVDFGNDAKNNIDILQVRFFDRWLNNIENNIEKEDPIHLFVMGINKWETFSDWPLKKVGVQKLFLAKDQFANSLNGSGKLLKTPSNSKNIYDSYPVNPHNPVSSLGGRSCCVDTISPMGPKDQRPVEMRNDVLIYDSNLLGEKITCIGEPEITLHFACNTVTTDITAKLIDVFPSGKSINISDGILRINKTHSGEIFKINLKLSPTANCFAKGHKIRIEIAGTNFPMNERNTNSKVNSFSAASKDFKISTHFIFHGSNYLSFVELPVVNL</sequence>
<dbReference type="NCBIfam" id="TIGR00976">
    <property type="entry name" value="CocE_NonD"/>
    <property type="match status" value="1"/>
</dbReference>
<dbReference type="AlphaFoldDB" id="A0A381TVI4"/>
<dbReference type="InterPro" id="IPR008979">
    <property type="entry name" value="Galactose-bd-like_sf"/>
</dbReference>
<dbReference type="EMBL" id="UINC01005153">
    <property type="protein sequence ID" value="SVA19441.1"/>
    <property type="molecule type" value="Genomic_DNA"/>
</dbReference>
<organism evidence="3">
    <name type="scientific">marine metagenome</name>
    <dbReference type="NCBI Taxonomy" id="408172"/>
    <lineage>
        <taxon>unclassified sequences</taxon>
        <taxon>metagenomes</taxon>
        <taxon>ecological metagenomes</taxon>
    </lineage>
</organism>
<dbReference type="InterPro" id="IPR029058">
    <property type="entry name" value="AB_hydrolase_fold"/>
</dbReference>
<dbReference type="PANTHER" id="PTHR43056">
    <property type="entry name" value="PEPTIDASE S9 PROLYL OLIGOPEPTIDASE"/>
    <property type="match status" value="1"/>
</dbReference>
<dbReference type="Gene3D" id="2.60.120.260">
    <property type="entry name" value="Galactose-binding domain-like"/>
    <property type="match status" value="1"/>
</dbReference>
<dbReference type="SUPFAM" id="SSF49785">
    <property type="entry name" value="Galactose-binding domain-like"/>
    <property type="match status" value="1"/>
</dbReference>
<evidence type="ECO:0000256" key="1">
    <source>
        <dbReference type="ARBA" id="ARBA00022801"/>
    </source>
</evidence>
<dbReference type="InterPro" id="IPR050585">
    <property type="entry name" value="Xaa-Pro_dipeptidyl-ppase/CocE"/>
</dbReference>
<dbReference type="InterPro" id="IPR000383">
    <property type="entry name" value="Xaa-Pro-like_dom"/>
</dbReference>
<dbReference type="PANTHER" id="PTHR43056:SF10">
    <property type="entry name" value="COCE_NOND FAMILY, PUTATIVE (AFU_ORTHOLOGUE AFUA_7G00600)-RELATED"/>
    <property type="match status" value="1"/>
</dbReference>
<dbReference type="Gene3D" id="3.40.50.1820">
    <property type="entry name" value="alpha/beta hydrolase"/>
    <property type="match status" value="1"/>
</dbReference>
<feature type="domain" description="Xaa-Pro dipeptidyl-peptidase C-terminal" evidence="2">
    <location>
        <begin position="310"/>
        <end position="557"/>
    </location>
</feature>
<name>A0A381TVI4_9ZZZZ</name>
<gene>
    <name evidence="3" type="ORF">METZ01_LOCUS72295</name>
</gene>
<keyword evidence="1" id="KW-0378">Hydrolase</keyword>
<evidence type="ECO:0000259" key="2">
    <source>
        <dbReference type="SMART" id="SM00939"/>
    </source>
</evidence>
<proteinExistence type="predicted"/>
<evidence type="ECO:0000313" key="3">
    <source>
        <dbReference type="EMBL" id="SVA19441.1"/>
    </source>
</evidence>
<protein>
    <recommendedName>
        <fullName evidence="2">Xaa-Pro dipeptidyl-peptidase C-terminal domain-containing protein</fullName>
    </recommendedName>
</protein>
<dbReference type="SMART" id="SM00939">
    <property type="entry name" value="PepX_C"/>
    <property type="match status" value="1"/>
</dbReference>
<dbReference type="SUPFAM" id="SSF53474">
    <property type="entry name" value="alpha/beta-Hydrolases"/>
    <property type="match status" value="1"/>
</dbReference>
<dbReference type="Pfam" id="PF02129">
    <property type="entry name" value="Peptidase_S15"/>
    <property type="match status" value="1"/>
</dbReference>